<dbReference type="OMA" id="HRTERMK"/>
<dbReference type="PIRSF" id="PIRSF037938">
    <property type="entry name" value="SIR2_euk"/>
    <property type="match status" value="1"/>
</dbReference>
<protein>
    <recommendedName>
        <fullName evidence="6">NAD-dependent protein deacetylase</fullName>
        <ecNumber evidence="6">2.3.1.286</ecNumber>
    </recommendedName>
</protein>
<feature type="binding site" evidence="8">
    <location>
        <begin position="190"/>
        <end position="191"/>
    </location>
    <ligand>
        <name>NAD(+)</name>
        <dbReference type="ChEBI" id="CHEBI:57540"/>
    </ligand>
</feature>
<feature type="binding site" evidence="9 10">
    <location>
        <position position="152"/>
    </location>
    <ligand>
        <name>Zn(2+)</name>
        <dbReference type="ChEBI" id="CHEBI:29105"/>
    </ligand>
</feature>
<dbReference type="CTD" id="6749986"/>
<dbReference type="EMBL" id="DS985241">
    <property type="protein sequence ID" value="EDV29570.1"/>
    <property type="molecule type" value="Genomic_DNA"/>
</dbReference>
<reference evidence="12 13" key="1">
    <citation type="journal article" date="2008" name="Nature">
        <title>The Trichoplax genome and the nature of placozoans.</title>
        <authorList>
            <person name="Srivastava M."/>
            <person name="Begovic E."/>
            <person name="Chapman J."/>
            <person name="Putnam N.H."/>
            <person name="Hellsten U."/>
            <person name="Kawashima T."/>
            <person name="Kuo A."/>
            <person name="Mitros T."/>
            <person name="Salamov A."/>
            <person name="Carpenter M.L."/>
            <person name="Signorovitch A.Y."/>
            <person name="Moreno M.A."/>
            <person name="Kamm K."/>
            <person name="Grimwood J."/>
            <person name="Schmutz J."/>
            <person name="Shapiro H."/>
            <person name="Grigoriev I.V."/>
            <person name="Buss L.W."/>
            <person name="Schierwater B."/>
            <person name="Dellaporta S.L."/>
            <person name="Rokhsar D.S."/>
        </authorList>
    </citation>
    <scope>NUCLEOTIDE SEQUENCE [LARGE SCALE GENOMIC DNA]</scope>
    <source>
        <strain evidence="12 13">Grell-BS-1999</strain>
    </source>
</reference>
<dbReference type="Gene3D" id="3.30.1600.10">
    <property type="entry name" value="SIR2/SIRT2 'Small Domain"/>
    <property type="match status" value="1"/>
</dbReference>
<dbReference type="InterPro" id="IPR050134">
    <property type="entry name" value="NAD-dep_sirtuin_deacylases"/>
</dbReference>
<dbReference type="GO" id="GO:0070403">
    <property type="term" value="F:NAD+ binding"/>
    <property type="evidence" value="ECO:0007669"/>
    <property type="project" value="UniProtKB-UniRule"/>
</dbReference>
<feature type="binding site" evidence="9 10">
    <location>
        <position position="123"/>
    </location>
    <ligand>
        <name>Zn(2+)</name>
        <dbReference type="ChEBI" id="CHEBI:29105"/>
    </ligand>
</feature>
<dbReference type="PROSITE" id="PS50305">
    <property type="entry name" value="SIRTUIN"/>
    <property type="match status" value="1"/>
</dbReference>
<accession>B3RLQ6</accession>
<dbReference type="PhylomeDB" id="B3RLQ6"/>
<dbReference type="GO" id="GO:0008270">
    <property type="term" value="F:zinc ion binding"/>
    <property type="evidence" value="ECO:0007669"/>
    <property type="project" value="UniProtKB-UniRule"/>
</dbReference>
<evidence type="ECO:0000313" key="13">
    <source>
        <dbReference type="Proteomes" id="UP000009022"/>
    </source>
</evidence>
<evidence type="ECO:0000256" key="3">
    <source>
        <dbReference type="ARBA" id="ARBA00022723"/>
    </source>
</evidence>
<feature type="binding site" evidence="8">
    <location>
        <begin position="95"/>
        <end position="98"/>
    </location>
    <ligand>
        <name>NAD(+)</name>
        <dbReference type="ChEBI" id="CHEBI:57540"/>
    </ligand>
</feature>
<dbReference type="GO" id="GO:0005634">
    <property type="term" value="C:nucleus"/>
    <property type="evidence" value="ECO:0000318"/>
    <property type="project" value="GO_Central"/>
</dbReference>
<dbReference type="InParanoid" id="B3RLQ6"/>
<dbReference type="HOGENOM" id="CLU_023643_7_0_1"/>
<comment type="catalytic activity">
    <reaction evidence="6">
        <text>N(6)-acetyl-L-lysyl-[protein] + NAD(+) + H2O = 2''-O-acetyl-ADP-D-ribose + nicotinamide + L-lysyl-[protein]</text>
        <dbReference type="Rhea" id="RHEA:43636"/>
        <dbReference type="Rhea" id="RHEA-COMP:9752"/>
        <dbReference type="Rhea" id="RHEA-COMP:10731"/>
        <dbReference type="ChEBI" id="CHEBI:15377"/>
        <dbReference type="ChEBI" id="CHEBI:17154"/>
        <dbReference type="ChEBI" id="CHEBI:29969"/>
        <dbReference type="ChEBI" id="CHEBI:57540"/>
        <dbReference type="ChEBI" id="CHEBI:61930"/>
        <dbReference type="ChEBI" id="CHEBI:83767"/>
        <dbReference type="EC" id="2.3.1.286"/>
    </reaction>
</comment>
<proteinExistence type="inferred from homology"/>
<evidence type="ECO:0000256" key="6">
    <source>
        <dbReference type="PIRNR" id="PIRNR037938"/>
    </source>
</evidence>
<dbReference type="AlphaFoldDB" id="B3RLQ6"/>
<dbReference type="SUPFAM" id="SSF52467">
    <property type="entry name" value="DHS-like NAD/FAD-binding domain"/>
    <property type="match status" value="1"/>
</dbReference>
<evidence type="ECO:0000256" key="1">
    <source>
        <dbReference type="ARBA" id="ARBA00006924"/>
    </source>
</evidence>
<evidence type="ECO:0000256" key="5">
    <source>
        <dbReference type="ARBA" id="ARBA00023027"/>
    </source>
</evidence>
<evidence type="ECO:0000256" key="7">
    <source>
        <dbReference type="PIRSR" id="PIRSR037938-1"/>
    </source>
</evidence>
<gene>
    <name evidence="12" type="ORF">TRIADDRAFT_19190</name>
</gene>
<dbReference type="InterPro" id="IPR026591">
    <property type="entry name" value="Sirtuin_cat_small_dom_sf"/>
</dbReference>
<feature type="binding site" evidence="8">
    <location>
        <begin position="13"/>
        <end position="17"/>
    </location>
    <ligand>
        <name>NAD(+)</name>
        <dbReference type="ChEBI" id="CHEBI:57540"/>
    </ligand>
</feature>
<feature type="binding site" evidence="9 10">
    <location>
        <position position="147"/>
    </location>
    <ligand>
        <name>Zn(2+)</name>
        <dbReference type="ChEBI" id="CHEBI:29105"/>
    </ligand>
</feature>
<dbReference type="PANTHER" id="PTHR11085">
    <property type="entry name" value="NAD-DEPENDENT PROTEIN DEACYLASE SIRTUIN-5, MITOCHONDRIAL-RELATED"/>
    <property type="match status" value="1"/>
</dbReference>
<dbReference type="PANTHER" id="PTHR11085:SF7">
    <property type="entry name" value="NAD-DEPENDENT PROTEIN DEACETYLASE"/>
    <property type="match status" value="1"/>
</dbReference>
<evidence type="ECO:0000256" key="2">
    <source>
        <dbReference type="ARBA" id="ARBA00022679"/>
    </source>
</evidence>
<evidence type="ECO:0000256" key="8">
    <source>
        <dbReference type="PIRSR" id="PIRSR037938-2"/>
    </source>
</evidence>
<feature type="binding site" evidence="9 10">
    <location>
        <position position="126"/>
    </location>
    <ligand>
        <name>Zn(2+)</name>
        <dbReference type="ChEBI" id="CHEBI:29105"/>
    </ligand>
</feature>
<name>B3RLQ6_TRIAD</name>
<dbReference type="KEGG" id="tad:TRIADDRAFT_19190"/>
<dbReference type="Proteomes" id="UP000009022">
    <property type="component" value="Unassembled WGS sequence"/>
</dbReference>
<evidence type="ECO:0000256" key="4">
    <source>
        <dbReference type="ARBA" id="ARBA00022833"/>
    </source>
</evidence>
<dbReference type="STRING" id="10228.B3RLQ6"/>
<dbReference type="Gene3D" id="3.40.50.1220">
    <property type="entry name" value="TPP-binding domain"/>
    <property type="match status" value="1"/>
</dbReference>
<evidence type="ECO:0000259" key="11">
    <source>
        <dbReference type="PROSITE" id="PS50305"/>
    </source>
</evidence>
<evidence type="ECO:0000256" key="9">
    <source>
        <dbReference type="PIRSR" id="PIRSR037938-3"/>
    </source>
</evidence>
<keyword evidence="4 6" id="KW-0862">Zinc</keyword>
<feature type="binding site" evidence="8">
    <location>
        <begin position="214"/>
        <end position="216"/>
    </location>
    <ligand>
        <name>NAD(+)</name>
        <dbReference type="ChEBI" id="CHEBI:57540"/>
    </ligand>
</feature>
<keyword evidence="13" id="KW-1185">Reference proteome</keyword>
<dbReference type="InterPro" id="IPR029035">
    <property type="entry name" value="DHS-like_NAD/FAD-binding_dom"/>
</dbReference>
<dbReference type="InterPro" id="IPR003000">
    <property type="entry name" value="Sirtuin"/>
</dbReference>
<feature type="domain" description="Deacetylase sirtuin-type" evidence="11">
    <location>
        <begin position="1"/>
        <end position="257"/>
    </location>
</feature>
<keyword evidence="5 6" id="KW-0520">NAD</keyword>
<feature type="active site" description="Proton acceptor" evidence="7 10">
    <location>
        <position position="115"/>
    </location>
</feature>
<organism evidence="12 13">
    <name type="scientific">Trichoplax adhaerens</name>
    <name type="common">Trichoplax reptans</name>
    <dbReference type="NCBI Taxonomy" id="10228"/>
    <lineage>
        <taxon>Eukaryota</taxon>
        <taxon>Metazoa</taxon>
        <taxon>Placozoa</taxon>
        <taxon>Uniplacotomia</taxon>
        <taxon>Trichoplacea</taxon>
        <taxon>Trichoplacidae</taxon>
        <taxon>Trichoplax</taxon>
    </lineage>
</organism>
<dbReference type="OrthoDB" id="420264at2759"/>
<dbReference type="eggNOG" id="KOG2682">
    <property type="taxonomic scope" value="Eukaryota"/>
</dbReference>
<comment type="similarity">
    <text evidence="1 6">Belongs to the sirtuin family. Class I subfamily.</text>
</comment>
<sequence>MGSIEKIIVLTGAGVSTASGLPDFRSPGSGLYDTLDDDEISDPMDIFDISFFDLNPHPFYRVAKHLHASNYKPNYCHYFLKLLLEKNLLLRIYTQNIDGLERKAGIPEEKLIEAHGSFANATCRICKKRYTSSDIEGAILQQQVPRCKDDRCQGVIKPDVVFFGENLPYRFFTEQATDFKLCDLLIVMGTSLQVYPFASLANQVSSSVPRILINNEIVGTFGMYNKDVMEVGDIIKGLKKLTQSLSWETHMECLLKKRYNLDS</sequence>
<comment type="cofactor">
    <cofactor evidence="9">
        <name>Zn(2+)</name>
        <dbReference type="ChEBI" id="CHEBI:29105"/>
    </cofactor>
    <text evidence="9">Binds 1 zinc ion per subunit.</text>
</comment>
<dbReference type="GO" id="GO:0017136">
    <property type="term" value="F:histone deacetylase activity, NAD-dependent"/>
    <property type="evidence" value="ECO:0000318"/>
    <property type="project" value="GO_Central"/>
</dbReference>
<dbReference type="RefSeq" id="XP_002108772.1">
    <property type="nucleotide sequence ID" value="XM_002108736.1"/>
</dbReference>
<dbReference type="Pfam" id="PF02146">
    <property type="entry name" value="SIR2"/>
    <property type="match status" value="1"/>
</dbReference>
<keyword evidence="2 6" id="KW-0808">Transferase</keyword>
<dbReference type="EC" id="2.3.1.286" evidence="6"/>
<evidence type="ECO:0000313" key="12">
    <source>
        <dbReference type="EMBL" id="EDV29570.1"/>
    </source>
</evidence>
<dbReference type="GeneID" id="6749986"/>
<dbReference type="InterPro" id="IPR017328">
    <property type="entry name" value="Sirtuin_class_I"/>
</dbReference>
<feature type="binding site" evidence="8">
    <location>
        <begin position="23"/>
        <end position="25"/>
    </location>
    <ligand>
        <name>NAD(+)</name>
        <dbReference type="ChEBI" id="CHEBI:57540"/>
    </ligand>
</feature>
<keyword evidence="3 6" id="KW-0479">Metal-binding</keyword>
<dbReference type="InterPro" id="IPR026590">
    <property type="entry name" value="Ssirtuin_cat_dom"/>
</dbReference>
<evidence type="ECO:0000256" key="10">
    <source>
        <dbReference type="PROSITE-ProRule" id="PRU00236"/>
    </source>
</evidence>